<evidence type="ECO:0000256" key="1">
    <source>
        <dbReference type="ARBA" id="ARBA00001946"/>
    </source>
</evidence>
<evidence type="ECO:0000256" key="2">
    <source>
        <dbReference type="ARBA" id="ARBA00023002"/>
    </source>
</evidence>
<name>A0ABQ8LWW1_LABRO</name>
<dbReference type="SUPFAM" id="SSF51735">
    <property type="entry name" value="NAD(P)-binding Rossmann-fold domains"/>
    <property type="match status" value="1"/>
</dbReference>
<evidence type="ECO:0000313" key="5">
    <source>
        <dbReference type="Proteomes" id="UP000830375"/>
    </source>
</evidence>
<proteinExistence type="predicted"/>
<accession>A0ABQ8LWW1</accession>
<comment type="caution">
    <text evidence="4">The sequence shown here is derived from an EMBL/GenBank/DDBJ whole genome shotgun (WGS) entry which is preliminary data.</text>
</comment>
<dbReference type="EMBL" id="JACTAM010000016">
    <property type="protein sequence ID" value="KAI2655100.1"/>
    <property type="molecule type" value="Genomic_DNA"/>
</dbReference>
<dbReference type="Proteomes" id="UP000830375">
    <property type="component" value="Unassembled WGS sequence"/>
</dbReference>
<comment type="cofactor">
    <cofactor evidence="1">
        <name>Mg(2+)</name>
        <dbReference type="ChEBI" id="CHEBI:18420"/>
    </cofactor>
</comment>
<feature type="domain" description="Malic enzyme NAD-binding" evidence="3">
    <location>
        <begin position="6"/>
        <end position="46"/>
    </location>
</feature>
<dbReference type="InterPro" id="IPR012302">
    <property type="entry name" value="Malic_NAD-bd"/>
</dbReference>
<dbReference type="PANTHER" id="PTHR23406:SF17">
    <property type="entry name" value="NADP-DEPENDENT MALIC ENZYME"/>
    <property type="match status" value="1"/>
</dbReference>
<keyword evidence="2" id="KW-0560">Oxidoreductase</keyword>
<evidence type="ECO:0000313" key="4">
    <source>
        <dbReference type="EMBL" id="KAI2655100.1"/>
    </source>
</evidence>
<protein>
    <submittedName>
        <fullName evidence="4">NADP-dependent malic enzyme, mitochondrial</fullName>
    </submittedName>
</protein>
<keyword evidence="5" id="KW-1185">Reference proteome</keyword>
<dbReference type="InterPro" id="IPR036291">
    <property type="entry name" value="NAD(P)-bd_dom_sf"/>
</dbReference>
<dbReference type="Pfam" id="PF03949">
    <property type="entry name" value="Malic_M"/>
    <property type="match status" value="1"/>
</dbReference>
<gene>
    <name evidence="4" type="ORF">H4Q32_017424</name>
</gene>
<organism evidence="4 5">
    <name type="scientific">Labeo rohita</name>
    <name type="common">Indian major carp</name>
    <name type="synonym">Cyprinus rohita</name>
    <dbReference type="NCBI Taxonomy" id="84645"/>
    <lineage>
        <taxon>Eukaryota</taxon>
        <taxon>Metazoa</taxon>
        <taxon>Chordata</taxon>
        <taxon>Craniata</taxon>
        <taxon>Vertebrata</taxon>
        <taxon>Euteleostomi</taxon>
        <taxon>Actinopterygii</taxon>
        <taxon>Neopterygii</taxon>
        <taxon>Teleostei</taxon>
        <taxon>Ostariophysi</taxon>
        <taxon>Cypriniformes</taxon>
        <taxon>Cyprinidae</taxon>
        <taxon>Labeoninae</taxon>
        <taxon>Labeonini</taxon>
        <taxon>Labeo</taxon>
    </lineage>
</organism>
<evidence type="ECO:0000259" key="3">
    <source>
        <dbReference type="Pfam" id="PF03949"/>
    </source>
</evidence>
<reference evidence="4 5" key="1">
    <citation type="submission" date="2022-01" db="EMBL/GenBank/DDBJ databases">
        <title>A high-quality chromosome-level genome assembly of rohu carp, Labeo rohita.</title>
        <authorList>
            <person name="Arick M.A. II"/>
            <person name="Hsu C.-Y."/>
            <person name="Magbanua Z."/>
            <person name="Pechanova O."/>
            <person name="Grover C."/>
            <person name="Miller E."/>
            <person name="Thrash A."/>
            <person name="Ezzel L."/>
            <person name="Alam S."/>
            <person name="Benzie J."/>
            <person name="Hamilton M."/>
            <person name="Karsi A."/>
            <person name="Lawrence M.L."/>
            <person name="Peterson D.G."/>
        </authorList>
    </citation>
    <scope>NUCLEOTIDE SEQUENCE [LARGE SCALE GENOMIC DNA]</scope>
    <source>
        <strain evidence="5">BAU-BD-2019</strain>
        <tissue evidence="4">Blood</tissue>
    </source>
</reference>
<dbReference type="PANTHER" id="PTHR23406">
    <property type="entry name" value="MALIC ENZYME-RELATED"/>
    <property type="match status" value="1"/>
</dbReference>
<dbReference type="Gene3D" id="3.40.50.720">
    <property type="entry name" value="NAD(P)-binding Rossmann-like Domain"/>
    <property type="match status" value="1"/>
</dbReference>
<sequence length="96" mass="10947">MKSLTCVQAIAELVTEKDLAEGRLYPPLNNIREVSIKLAVKIVEYAFKNKLATLHPEPHDKEAFVRSLIYSTDYEEFAVDSYSWPENAITVQTCKL</sequence>